<organism evidence="2 3">
    <name type="scientific">Clostridium rhizosphaerae</name>
    <dbReference type="NCBI Taxonomy" id="2803861"/>
    <lineage>
        <taxon>Bacteria</taxon>
        <taxon>Bacillati</taxon>
        <taxon>Bacillota</taxon>
        <taxon>Clostridia</taxon>
        <taxon>Eubacteriales</taxon>
        <taxon>Clostridiaceae</taxon>
        <taxon>Clostridium</taxon>
    </lineage>
</organism>
<accession>A0ABS1TDM6</accession>
<feature type="signal peptide" evidence="1">
    <location>
        <begin position="1"/>
        <end position="20"/>
    </location>
</feature>
<dbReference type="RefSeq" id="WP_202749184.1">
    <property type="nucleotide sequence ID" value="NZ_JAESWC010000004.1"/>
</dbReference>
<gene>
    <name evidence="2" type="ORF">JK636_11775</name>
</gene>
<dbReference type="Pfam" id="PF20773">
    <property type="entry name" value="InhA-like_MAM"/>
    <property type="match status" value="1"/>
</dbReference>
<comment type="caution">
    <text evidence="2">The sequence shown here is derived from an EMBL/GenBank/DDBJ whole genome shotgun (WGS) entry which is preliminary data.</text>
</comment>
<evidence type="ECO:0000256" key="1">
    <source>
        <dbReference type="SAM" id="SignalP"/>
    </source>
</evidence>
<evidence type="ECO:0000313" key="3">
    <source>
        <dbReference type="Proteomes" id="UP000632377"/>
    </source>
</evidence>
<evidence type="ECO:0000313" key="2">
    <source>
        <dbReference type="EMBL" id="MBL4936439.1"/>
    </source>
</evidence>
<name>A0ABS1TDM6_9CLOT</name>
<keyword evidence="3" id="KW-1185">Reference proteome</keyword>
<dbReference type="Gene3D" id="2.60.120.260">
    <property type="entry name" value="Galactose-binding domain-like"/>
    <property type="match status" value="1"/>
</dbReference>
<keyword evidence="1" id="KW-0732">Signal</keyword>
<sequence>MNKKKLLSTIVSLLMVASVAIPGQFTKVKAAEKDQWNTARYGDTIDVDSRIRTMEKDPVLRAKMDKEIMKATESIDFNTVSAQSVADNEGNFTYNGGTKKFVAYDNQNGNYYKEFTLRSIGQKVEVWVANDLKFLPGDSRPVPVITQEQVDKLRDEFDKNIYQKDTEFFGVPNSRTGQNPALKVPAGYYAPADGIERVIMLVDNCRDENYYDPSYPFYVAGFFSPTFARYFDRNVINIDTNRWDARIPNNSIYGTVAHEFQHLIHSDNDPDEESWINEGMADFAQYLCGYGHDWGHVNFFLDHPENSLVSWDEQYNAPTGPETLADYGQAYLFQLYLNDHFGKNFIQALAKEKTQGINSVNKVLAQFNTGIDFTELFRRFSAALSVDSKNPGNGIYNFSSIDVKVNYKSAQTFQKDGVPAWGVDYLKLENTKNIKDIIFNGVSFVTNSNPWKVVPDTRNSANNVLWGNNADKNDNKLVFWADLTNVQKATLKFDNYYYIEKGWDYGFVQVSDDGGKTWKSLANNNTKTYLDPGAKSSIGANVPGFTGTNEAWTNEVFDLSAYAGKKILVNFRYMTDDAYTDPGWYVDNISIPEINYTNTCDDMSKFENLDKILGNYVDYSVTFINEKYTNKGTEPQHYQVKTLDLVNMTAADEMEIQKFLSSGNNYMLVWYAAKPGTTGVVDYSYELVLKDKLNKKK</sequence>
<reference evidence="2 3" key="1">
    <citation type="submission" date="2021-01" db="EMBL/GenBank/DDBJ databases">
        <title>Genome public.</title>
        <authorList>
            <person name="Liu C."/>
            <person name="Sun Q."/>
        </authorList>
    </citation>
    <scope>NUCLEOTIDE SEQUENCE [LARGE SCALE GENOMIC DNA]</scope>
    <source>
        <strain evidence="2 3">YIM B02515</strain>
    </source>
</reference>
<feature type="chain" id="PRO_5045322879" evidence="1">
    <location>
        <begin position="21"/>
        <end position="697"/>
    </location>
</feature>
<dbReference type="EMBL" id="JAESWC010000004">
    <property type="protein sequence ID" value="MBL4936439.1"/>
    <property type="molecule type" value="Genomic_DNA"/>
</dbReference>
<proteinExistence type="predicted"/>
<protein>
    <submittedName>
        <fullName evidence="2">Immune inhibitor A</fullName>
    </submittedName>
</protein>
<dbReference type="Proteomes" id="UP000632377">
    <property type="component" value="Unassembled WGS sequence"/>
</dbReference>